<dbReference type="InterPro" id="IPR043129">
    <property type="entry name" value="ATPase_NBD"/>
</dbReference>
<protein>
    <submittedName>
        <fullName evidence="1">ROK family protein</fullName>
    </submittedName>
</protein>
<dbReference type="InterPro" id="IPR000600">
    <property type="entry name" value="ROK"/>
</dbReference>
<comment type="caution">
    <text evidence="1">The sequence shown here is derived from an EMBL/GenBank/DDBJ whole genome shotgun (WGS) entry which is preliminary data.</text>
</comment>
<evidence type="ECO:0000313" key="2">
    <source>
        <dbReference type="Proteomes" id="UP001556118"/>
    </source>
</evidence>
<dbReference type="InterPro" id="IPR036390">
    <property type="entry name" value="WH_DNA-bd_sf"/>
</dbReference>
<dbReference type="PANTHER" id="PTHR18964:SF173">
    <property type="entry name" value="GLUCOKINASE"/>
    <property type="match status" value="1"/>
</dbReference>
<dbReference type="EMBL" id="JBFNXR010000052">
    <property type="protein sequence ID" value="MEW9856376.1"/>
    <property type="molecule type" value="Genomic_DNA"/>
</dbReference>
<dbReference type="Gene3D" id="1.10.10.10">
    <property type="entry name" value="Winged helix-like DNA-binding domain superfamily/Winged helix DNA-binding domain"/>
    <property type="match status" value="1"/>
</dbReference>
<dbReference type="Proteomes" id="UP001556118">
    <property type="component" value="Unassembled WGS sequence"/>
</dbReference>
<accession>A0ABV3RE62</accession>
<evidence type="ECO:0000313" key="1">
    <source>
        <dbReference type="EMBL" id="MEW9856376.1"/>
    </source>
</evidence>
<keyword evidence="2" id="KW-1185">Reference proteome</keyword>
<sequence length="402" mass="42834">MTGAAPQSAMMSVLKVLRSGEPVSRADLPARTGLSAGTITSTTAALVKRGLIVERKAAAVGRGRPRVYLELNGAGGTVVGARLSERRDLQVSFVNLAGVELHSTTMPIHLTGTLSGLAQRIASALQEAISLAPVGGIRQVSLSLPALVDSERGDVHFMMTYRSEPVPFAAIIAERILLPVTVENDSNLLSRAEHWFGRAQLYDDFTLISVDYAVTSARYSNGLPCSGSSGFTPELGHVKTSYGPSARPCYCGAAGCCSAYSSMGGLVLNPDEWAEATPSLLDLVDERMDRLIHAASQGEPRALQSLADAGEHLGRLVADHINGVDPGMVLLIAPDELYVRFARDQFEAALTANTIPELRRRTTIVFATRSPDWHWKGLAALALERVYLQSDRASLPAGAAFG</sequence>
<reference evidence="1 2" key="1">
    <citation type="submission" date="2024-06" db="EMBL/GenBank/DDBJ databases">
        <title>Novosphingobium rhizovicinus M1R2S20.</title>
        <authorList>
            <person name="Sun J.-Q."/>
        </authorList>
    </citation>
    <scope>NUCLEOTIDE SEQUENCE [LARGE SCALE GENOMIC DNA]</scope>
    <source>
        <strain evidence="1 2">M1R2S20</strain>
    </source>
</reference>
<organism evidence="1 2">
    <name type="scientific">Novosphingobium rhizovicinum</name>
    <dbReference type="NCBI Taxonomy" id="3228928"/>
    <lineage>
        <taxon>Bacteria</taxon>
        <taxon>Pseudomonadati</taxon>
        <taxon>Pseudomonadota</taxon>
        <taxon>Alphaproteobacteria</taxon>
        <taxon>Sphingomonadales</taxon>
        <taxon>Sphingomonadaceae</taxon>
        <taxon>Novosphingobium</taxon>
    </lineage>
</organism>
<dbReference type="Pfam" id="PF00480">
    <property type="entry name" value="ROK"/>
    <property type="match status" value="1"/>
</dbReference>
<dbReference type="SUPFAM" id="SSF46785">
    <property type="entry name" value="Winged helix' DNA-binding domain"/>
    <property type="match status" value="1"/>
</dbReference>
<dbReference type="SUPFAM" id="SSF53067">
    <property type="entry name" value="Actin-like ATPase domain"/>
    <property type="match status" value="1"/>
</dbReference>
<dbReference type="PANTHER" id="PTHR18964">
    <property type="entry name" value="ROK (REPRESSOR, ORF, KINASE) FAMILY"/>
    <property type="match status" value="1"/>
</dbReference>
<dbReference type="Gene3D" id="3.30.420.40">
    <property type="match status" value="2"/>
</dbReference>
<dbReference type="RefSeq" id="WP_367774808.1">
    <property type="nucleotide sequence ID" value="NZ_JBFNXR010000052.1"/>
</dbReference>
<proteinExistence type="predicted"/>
<name>A0ABV3RE62_9SPHN</name>
<dbReference type="InterPro" id="IPR036388">
    <property type="entry name" value="WH-like_DNA-bd_sf"/>
</dbReference>
<gene>
    <name evidence="1" type="ORF">ABUH87_14655</name>
</gene>